<reference evidence="1 3" key="1">
    <citation type="journal article" date="2016" name="Int. J. Syst. Evol. Microbiol.">
        <title>Methanosarcina flavescens sp. nov., a methanogenic archaeon isolated from a full-scale anaerobic digester.</title>
        <authorList>
            <person name="Kern T."/>
            <person name="Fischer M.A."/>
            <person name="Deppenmeier U."/>
            <person name="Schmitz R.A."/>
            <person name="Rother M."/>
        </authorList>
    </citation>
    <scope>NUCLEOTIDE SEQUENCE [LARGE SCALE GENOMIC DNA]</scope>
    <source>
        <strain evidence="1 3">E03.2</strain>
    </source>
</reference>
<reference evidence="1" key="2">
    <citation type="submission" date="2018-10" db="EMBL/GenBank/DDBJ databases">
        <authorList>
            <person name="Fischer M.A."/>
            <person name="Kern T."/>
            <person name="Deppenmeier U."/>
            <person name="Schmitz R.A."/>
            <person name="Rother M."/>
        </authorList>
    </citation>
    <scope>NUCLEOTIDE SEQUENCE</scope>
    <source>
        <strain evidence="1">E03.2</strain>
    </source>
</reference>
<evidence type="ECO:0000313" key="3">
    <source>
        <dbReference type="Proteomes" id="UP000053087"/>
    </source>
</evidence>
<evidence type="ECO:0000313" key="4">
    <source>
        <dbReference type="Proteomes" id="UP000585579"/>
    </source>
</evidence>
<reference evidence="2 4" key="3">
    <citation type="journal article" date="2020" name="Biotechnol. Biofuels">
        <title>New insights from the biogas microbiome by comprehensive genome-resolved metagenomics of nearly 1600 species originating from multiple anaerobic digesters.</title>
        <authorList>
            <person name="Campanaro S."/>
            <person name="Treu L."/>
            <person name="Rodriguez-R L.M."/>
            <person name="Kovalovszki A."/>
            <person name="Ziels R.M."/>
            <person name="Maus I."/>
            <person name="Zhu X."/>
            <person name="Kougias P.G."/>
            <person name="Basile A."/>
            <person name="Luo G."/>
            <person name="Schluter A."/>
            <person name="Konstantinidis K.T."/>
            <person name="Angelidaki I."/>
        </authorList>
    </citation>
    <scope>NUCLEOTIDE SEQUENCE [LARGE SCALE GENOMIC DNA]</scope>
    <source>
        <strain evidence="2">AS22ysBPME_46</strain>
    </source>
</reference>
<accession>A0A660HPB6</accession>
<dbReference type="KEGG" id="mfz:AOB57_001750"/>
<gene>
    <name evidence="1" type="ORF">AOB57_001750</name>
    <name evidence="2" type="ORF">GX302_07625</name>
</gene>
<dbReference type="EMBL" id="CP032683">
    <property type="protein sequence ID" value="AYK14094.1"/>
    <property type="molecule type" value="Genomic_DNA"/>
</dbReference>
<dbReference type="Proteomes" id="UP000585579">
    <property type="component" value="Unassembled WGS sequence"/>
</dbReference>
<protein>
    <submittedName>
        <fullName evidence="1">Uncharacterized protein</fullName>
    </submittedName>
</protein>
<dbReference type="Proteomes" id="UP000053087">
    <property type="component" value="Chromosome"/>
</dbReference>
<name>A0A660HPB6_9EURY</name>
<proteinExistence type="predicted"/>
<dbReference type="EMBL" id="JAAYQL010000042">
    <property type="protein sequence ID" value="NLK32693.1"/>
    <property type="molecule type" value="Genomic_DNA"/>
</dbReference>
<evidence type="ECO:0000313" key="1">
    <source>
        <dbReference type="EMBL" id="AYK14094.1"/>
    </source>
</evidence>
<sequence length="91" mass="10237">MGLYIVRIRTDTWDRLRDLQSLYDLDVFGQTAKQLADGSFEIQGTLSGERIRVLSEKGYRIEILDDAEKVAKERVKDVADSGSSVGNQSDK</sequence>
<dbReference type="OrthoDB" id="136819at2157"/>
<keyword evidence="3" id="KW-1185">Reference proteome</keyword>
<organism evidence="1 3">
    <name type="scientific">Methanosarcina flavescens</name>
    <dbReference type="NCBI Taxonomy" id="1715806"/>
    <lineage>
        <taxon>Archaea</taxon>
        <taxon>Methanobacteriati</taxon>
        <taxon>Methanobacteriota</taxon>
        <taxon>Stenosarchaea group</taxon>
        <taxon>Methanomicrobia</taxon>
        <taxon>Methanosarcinales</taxon>
        <taxon>Methanosarcinaceae</taxon>
        <taxon>Methanosarcina</taxon>
    </lineage>
</organism>
<dbReference type="AlphaFoldDB" id="A0A660HPB6"/>
<evidence type="ECO:0000313" key="2">
    <source>
        <dbReference type="EMBL" id="NLK32693.1"/>
    </source>
</evidence>